<keyword evidence="14" id="KW-1185">Reference proteome</keyword>
<comment type="catalytic activity">
    <reaction evidence="9 11">
        <text>L-aspartyl-tRNA(Asn) + L-glutamine + ATP + H2O = L-asparaginyl-tRNA(Asn) + L-glutamate + ADP + phosphate + 2 H(+)</text>
        <dbReference type="Rhea" id="RHEA:14513"/>
        <dbReference type="Rhea" id="RHEA-COMP:9674"/>
        <dbReference type="Rhea" id="RHEA-COMP:9677"/>
        <dbReference type="ChEBI" id="CHEBI:15377"/>
        <dbReference type="ChEBI" id="CHEBI:15378"/>
        <dbReference type="ChEBI" id="CHEBI:29985"/>
        <dbReference type="ChEBI" id="CHEBI:30616"/>
        <dbReference type="ChEBI" id="CHEBI:43474"/>
        <dbReference type="ChEBI" id="CHEBI:58359"/>
        <dbReference type="ChEBI" id="CHEBI:78515"/>
        <dbReference type="ChEBI" id="CHEBI:78516"/>
        <dbReference type="ChEBI" id="CHEBI:456216"/>
    </reaction>
</comment>
<dbReference type="SUPFAM" id="SSF55931">
    <property type="entry name" value="Glutamine synthetase/guanido kinase"/>
    <property type="match status" value="1"/>
</dbReference>
<dbReference type="EC" id="6.3.5.-" evidence="11"/>
<gene>
    <name evidence="11" type="primary">gatB</name>
    <name evidence="13" type="ORF">GGR25_000906</name>
</gene>
<dbReference type="EMBL" id="JACIDS010000001">
    <property type="protein sequence ID" value="MBB3929887.1"/>
    <property type="molecule type" value="Genomic_DNA"/>
</dbReference>
<keyword evidence="4 11" id="KW-0436">Ligase</keyword>
<dbReference type="PANTHER" id="PTHR11659:SF0">
    <property type="entry name" value="GLUTAMYL-TRNA(GLN) AMIDOTRANSFERASE SUBUNIT B, MITOCHONDRIAL"/>
    <property type="match status" value="1"/>
</dbReference>
<dbReference type="SUPFAM" id="SSF89095">
    <property type="entry name" value="GatB/YqeY motif"/>
    <property type="match status" value="1"/>
</dbReference>
<accession>A0A840ALH9</accession>
<evidence type="ECO:0000256" key="3">
    <source>
        <dbReference type="ARBA" id="ARBA00016923"/>
    </source>
</evidence>
<name>A0A840ALH9_9HYPH</name>
<evidence type="ECO:0000256" key="10">
    <source>
        <dbReference type="ARBA" id="ARBA00047913"/>
    </source>
</evidence>
<keyword evidence="6 11" id="KW-0067">ATP-binding</keyword>
<comment type="similarity">
    <text evidence="1 11">Belongs to the GatB/GatE family. GatB subfamily.</text>
</comment>
<sequence length="493" mass="53537">MNAVARTADPKKLIKGASGEWEVVIGMEVHAQVLSKSKLFSGASTEFGGAPNSHVSLVDAAMPGMLPVINAECVAQAVRTGLGLKAQINPRSVFDRKNYFYPDLPQGYQISQYKQPIVGEGEIVIDLDGGESITVGIERLHLEQDAGKSLHDQHPTQSYVDLNRSGVALMEIVSKPDLRSADEAKAYLTKLRTIVRYLGTCDGNMDEGSMRADVNVSVRRPGEPLGTRCEIKNVNSIRFVGQAVDYEARRQIAIIEDGGKIDQETRLFDANKGETRSMRSKEEAHDYRYFPDPDLLPLVLDEAWIASLAAALPELPDAKKARFIGELGLSPYDAHVLVLEKETAEYFESVAKGRDAKAAANWVTQELAARLNRDGKAITESPVSPDQLGAIIDLIAAGTISGKIAKDLFEIVWTEGGDPHALVEARGMKQVTDTGAIEKVVDDIIAANPDKVEQVKVKPTLAGWFVGQIMKASGGKANPQTVNDILKKKLGLE</sequence>
<dbReference type="AlphaFoldDB" id="A0A840ALH9"/>
<evidence type="ECO:0000256" key="2">
    <source>
        <dbReference type="ARBA" id="ARBA00011123"/>
    </source>
</evidence>
<dbReference type="PANTHER" id="PTHR11659">
    <property type="entry name" value="GLUTAMYL-TRNA GLN AMIDOTRANSFERASE SUBUNIT B MITOCHONDRIAL AND PROKARYOTIC PET112-RELATED"/>
    <property type="match status" value="1"/>
</dbReference>
<dbReference type="PROSITE" id="PS01234">
    <property type="entry name" value="GATB"/>
    <property type="match status" value="1"/>
</dbReference>
<comment type="caution">
    <text evidence="13">The sequence shown here is derived from an EMBL/GenBank/DDBJ whole genome shotgun (WGS) entry which is preliminary data.</text>
</comment>
<dbReference type="NCBIfam" id="NF004015">
    <property type="entry name" value="PRK05477.1-5"/>
    <property type="match status" value="1"/>
</dbReference>
<dbReference type="InterPro" id="IPR018027">
    <property type="entry name" value="Asn/Gln_amidotransferase"/>
</dbReference>
<dbReference type="InterPro" id="IPR014746">
    <property type="entry name" value="Gln_synth/guanido_kin_cat_dom"/>
</dbReference>
<feature type="domain" description="Asn/Gln amidotransferase" evidence="12">
    <location>
        <begin position="345"/>
        <end position="490"/>
    </location>
</feature>
<dbReference type="Proteomes" id="UP000553963">
    <property type="component" value="Unassembled WGS sequence"/>
</dbReference>
<dbReference type="Pfam" id="PF02637">
    <property type="entry name" value="GatB_Yqey"/>
    <property type="match status" value="1"/>
</dbReference>
<dbReference type="FunFam" id="1.10.150.380:FF:000001">
    <property type="entry name" value="Aspartyl/glutamyl-tRNA(Asn/Gln) amidotransferase subunit B"/>
    <property type="match status" value="1"/>
</dbReference>
<evidence type="ECO:0000256" key="11">
    <source>
        <dbReference type="HAMAP-Rule" id="MF_00121"/>
    </source>
</evidence>
<proteinExistence type="inferred from homology"/>
<dbReference type="Gene3D" id="1.10.10.410">
    <property type="match status" value="1"/>
</dbReference>
<organism evidence="13 14">
    <name type="scientific">Kaistia hirudinis</name>
    <dbReference type="NCBI Taxonomy" id="1293440"/>
    <lineage>
        <taxon>Bacteria</taxon>
        <taxon>Pseudomonadati</taxon>
        <taxon>Pseudomonadota</taxon>
        <taxon>Alphaproteobacteria</taxon>
        <taxon>Hyphomicrobiales</taxon>
        <taxon>Kaistiaceae</taxon>
        <taxon>Kaistia</taxon>
    </lineage>
</organism>
<dbReference type="Gene3D" id="1.10.150.380">
    <property type="entry name" value="GatB domain, N-terminal subdomain"/>
    <property type="match status" value="1"/>
</dbReference>
<dbReference type="InterPro" id="IPR023168">
    <property type="entry name" value="GatB_Yqey_C_2"/>
</dbReference>
<dbReference type="GO" id="GO:0070681">
    <property type="term" value="P:glutaminyl-tRNAGln biosynthesis via transamidation"/>
    <property type="evidence" value="ECO:0007669"/>
    <property type="project" value="TreeGrafter"/>
</dbReference>
<evidence type="ECO:0000259" key="12">
    <source>
        <dbReference type="SMART" id="SM00845"/>
    </source>
</evidence>
<comment type="catalytic activity">
    <reaction evidence="10 11">
        <text>L-glutamyl-tRNA(Gln) + L-glutamine + ATP + H2O = L-glutaminyl-tRNA(Gln) + L-glutamate + ADP + phosphate + H(+)</text>
        <dbReference type="Rhea" id="RHEA:17521"/>
        <dbReference type="Rhea" id="RHEA-COMP:9681"/>
        <dbReference type="Rhea" id="RHEA-COMP:9684"/>
        <dbReference type="ChEBI" id="CHEBI:15377"/>
        <dbReference type="ChEBI" id="CHEBI:15378"/>
        <dbReference type="ChEBI" id="CHEBI:29985"/>
        <dbReference type="ChEBI" id="CHEBI:30616"/>
        <dbReference type="ChEBI" id="CHEBI:43474"/>
        <dbReference type="ChEBI" id="CHEBI:58359"/>
        <dbReference type="ChEBI" id="CHEBI:78520"/>
        <dbReference type="ChEBI" id="CHEBI:78521"/>
        <dbReference type="ChEBI" id="CHEBI:456216"/>
    </reaction>
</comment>
<evidence type="ECO:0000256" key="5">
    <source>
        <dbReference type="ARBA" id="ARBA00022741"/>
    </source>
</evidence>
<dbReference type="RefSeq" id="WP_183397499.1">
    <property type="nucleotide sequence ID" value="NZ_JACIDS010000001.1"/>
</dbReference>
<keyword evidence="13" id="KW-0808">Transferase</keyword>
<evidence type="ECO:0000256" key="4">
    <source>
        <dbReference type="ARBA" id="ARBA00022598"/>
    </source>
</evidence>
<dbReference type="GO" id="GO:0005524">
    <property type="term" value="F:ATP binding"/>
    <property type="evidence" value="ECO:0007669"/>
    <property type="project" value="UniProtKB-KW"/>
</dbReference>
<evidence type="ECO:0000256" key="9">
    <source>
        <dbReference type="ARBA" id="ARBA00047380"/>
    </source>
</evidence>
<dbReference type="InterPro" id="IPR017959">
    <property type="entry name" value="Asn/Gln-tRNA_amidoTrfase_suB/E"/>
</dbReference>
<dbReference type="InterPro" id="IPR042114">
    <property type="entry name" value="GatB_C_1"/>
</dbReference>
<dbReference type="HAMAP" id="MF_00121">
    <property type="entry name" value="GatB"/>
    <property type="match status" value="1"/>
</dbReference>
<dbReference type="Pfam" id="PF02934">
    <property type="entry name" value="GatB_N"/>
    <property type="match status" value="1"/>
</dbReference>
<dbReference type="NCBIfam" id="NF004012">
    <property type="entry name" value="PRK05477.1-2"/>
    <property type="match status" value="1"/>
</dbReference>
<evidence type="ECO:0000313" key="13">
    <source>
        <dbReference type="EMBL" id="MBB3929887.1"/>
    </source>
</evidence>
<evidence type="ECO:0000256" key="6">
    <source>
        <dbReference type="ARBA" id="ARBA00022840"/>
    </source>
</evidence>
<dbReference type="InterPro" id="IPR006075">
    <property type="entry name" value="Asn/Gln-tRNA_Trfase_suB/E_cat"/>
</dbReference>
<reference evidence="13 14" key="1">
    <citation type="submission" date="2020-08" db="EMBL/GenBank/DDBJ databases">
        <title>Genomic Encyclopedia of Type Strains, Phase IV (KMG-IV): sequencing the most valuable type-strain genomes for metagenomic binning, comparative biology and taxonomic classification.</title>
        <authorList>
            <person name="Goeker M."/>
        </authorList>
    </citation>
    <scope>NUCLEOTIDE SEQUENCE [LARGE SCALE GENOMIC DNA]</scope>
    <source>
        <strain evidence="13 14">DSM 25966</strain>
    </source>
</reference>
<evidence type="ECO:0000256" key="8">
    <source>
        <dbReference type="ARBA" id="ARBA00024799"/>
    </source>
</evidence>
<dbReference type="GO" id="GO:0050567">
    <property type="term" value="F:glutaminyl-tRNA synthase (glutamine-hydrolyzing) activity"/>
    <property type="evidence" value="ECO:0007669"/>
    <property type="project" value="UniProtKB-UniRule"/>
</dbReference>
<dbReference type="InterPro" id="IPR004413">
    <property type="entry name" value="GatB"/>
</dbReference>
<evidence type="ECO:0000256" key="1">
    <source>
        <dbReference type="ARBA" id="ARBA00005306"/>
    </source>
</evidence>
<dbReference type="InterPro" id="IPR003789">
    <property type="entry name" value="Asn/Gln_tRNA_amidoTrase-B-like"/>
</dbReference>
<dbReference type="FunFam" id="1.10.10.410:FF:000001">
    <property type="entry name" value="Aspartyl/glutamyl-tRNA(Asn/Gln) amidotransferase subunit B"/>
    <property type="match status" value="1"/>
</dbReference>
<dbReference type="InterPro" id="IPR017958">
    <property type="entry name" value="Gln-tRNA_amidoTrfase_suB_CS"/>
</dbReference>
<keyword evidence="5 11" id="KW-0547">Nucleotide-binding</keyword>
<comment type="function">
    <text evidence="8 11">Allows the formation of correctly charged Asn-tRNA(Asn) or Gln-tRNA(Gln) through the transamidation of misacylated Asp-tRNA(Asn) or Glu-tRNA(Gln) in organisms which lack either or both of asparaginyl-tRNA or glutaminyl-tRNA synthetases. The reaction takes place in the presence of glutamine and ATP through an activated phospho-Asp-tRNA(Asn) or phospho-Glu-tRNA(Gln).</text>
</comment>
<dbReference type="GO" id="GO:0006412">
    <property type="term" value="P:translation"/>
    <property type="evidence" value="ECO:0007669"/>
    <property type="project" value="UniProtKB-UniRule"/>
</dbReference>
<dbReference type="SMART" id="SM00845">
    <property type="entry name" value="GatB_Yqey"/>
    <property type="match status" value="1"/>
</dbReference>
<evidence type="ECO:0000256" key="7">
    <source>
        <dbReference type="ARBA" id="ARBA00022917"/>
    </source>
</evidence>
<protein>
    <recommendedName>
        <fullName evidence="3 11">Aspartyl/glutamyl-tRNA(Asn/Gln) amidotransferase subunit B</fullName>
        <shortName evidence="11">Asp/Glu-ADT subunit B</shortName>
        <ecNumber evidence="11">6.3.5.-</ecNumber>
    </recommendedName>
</protein>
<keyword evidence="7 11" id="KW-0648">Protein biosynthesis</keyword>
<dbReference type="GO" id="GO:0016740">
    <property type="term" value="F:transferase activity"/>
    <property type="evidence" value="ECO:0007669"/>
    <property type="project" value="UniProtKB-KW"/>
</dbReference>
<comment type="subunit">
    <text evidence="2 11">Heterotrimer of A, B and C subunits.</text>
</comment>
<dbReference type="NCBIfam" id="NF004014">
    <property type="entry name" value="PRK05477.1-4"/>
    <property type="match status" value="1"/>
</dbReference>
<dbReference type="NCBIfam" id="TIGR00133">
    <property type="entry name" value="gatB"/>
    <property type="match status" value="1"/>
</dbReference>
<evidence type="ECO:0000313" key="14">
    <source>
        <dbReference type="Proteomes" id="UP000553963"/>
    </source>
</evidence>